<protein>
    <submittedName>
        <fullName evidence="5">GntR family transcriptional regulator</fullName>
    </submittedName>
</protein>
<reference evidence="5" key="1">
    <citation type="submission" date="2020-07" db="EMBL/GenBank/DDBJ databases">
        <title>Vallitalea pronyensis genome.</title>
        <authorList>
            <person name="Postec A."/>
        </authorList>
    </citation>
    <scope>NUCLEOTIDE SEQUENCE</scope>
    <source>
        <strain evidence="5">FatNI3</strain>
    </source>
</reference>
<evidence type="ECO:0000259" key="4">
    <source>
        <dbReference type="PROSITE" id="PS50949"/>
    </source>
</evidence>
<evidence type="ECO:0000256" key="3">
    <source>
        <dbReference type="ARBA" id="ARBA00023163"/>
    </source>
</evidence>
<dbReference type="Gene3D" id="1.10.10.10">
    <property type="entry name" value="Winged helix-like DNA-binding domain superfamily/Winged helix DNA-binding domain"/>
    <property type="match status" value="1"/>
</dbReference>
<keyword evidence="1" id="KW-0805">Transcription regulation</keyword>
<feature type="domain" description="HTH gntR-type" evidence="4">
    <location>
        <begin position="2"/>
        <end position="69"/>
    </location>
</feature>
<evidence type="ECO:0000256" key="1">
    <source>
        <dbReference type="ARBA" id="ARBA00023015"/>
    </source>
</evidence>
<dbReference type="InterPro" id="IPR011711">
    <property type="entry name" value="GntR_C"/>
</dbReference>
<evidence type="ECO:0000256" key="2">
    <source>
        <dbReference type="ARBA" id="ARBA00023125"/>
    </source>
</evidence>
<keyword evidence="2" id="KW-0238">DNA-binding</keyword>
<dbReference type="SUPFAM" id="SSF46785">
    <property type="entry name" value="Winged helix' DNA-binding domain"/>
    <property type="match status" value="1"/>
</dbReference>
<dbReference type="InterPro" id="IPR036390">
    <property type="entry name" value="WH_DNA-bd_sf"/>
</dbReference>
<evidence type="ECO:0000313" key="6">
    <source>
        <dbReference type="Proteomes" id="UP000683246"/>
    </source>
</evidence>
<organism evidence="5 6">
    <name type="scientific">Vallitalea pronyensis</name>
    <dbReference type="NCBI Taxonomy" id="1348613"/>
    <lineage>
        <taxon>Bacteria</taxon>
        <taxon>Bacillati</taxon>
        <taxon>Bacillota</taxon>
        <taxon>Clostridia</taxon>
        <taxon>Lachnospirales</taxon>
        <taxon>Vallitaleaceae</taxon>
        <taxon>Vallitalea</taxon>
    </lineage>
</organism>
<dbReference type="PRINTS" id="PR00035">
    <property type="entry name" value="HTHGNTR"/>
</dbReference>
<dbReference type="SUPFAM" id="SSF48008">
    <property type="entry name" value="GntR ligand-binding domain-like"/>
    <property type="match status" value="1"/>
</dbReference>
<dbReference type="GO" id="GO:0003677">
    <property type="term" value="F:DNA binding"/>
    <property type="evidence" value="ECO:0007669"/>
    <property type="project" value="UniProtKB-KW"/>
</dbReference>
<dbReference type="CDD" id="cd07377">
    <property type="entry name" value="WHTH_GntR"/>
    <property type="match status" value="1"/>
</dbReference>
<evidence type="ECO:0000313" key="5">
    <source>
        <dbReference type="EMBL" id="QUI23444.1"/>
    </source>
</evidence>
<dbReference type="SMART" id="SM00895">
    <property type="entry name" value="FCD"/>
    <property type="match status" value="1"/>
</dbReference>
<dbReference type="SMART" id="SM00345">
    <property type="entry name" value="HTH_GNTR"/>
    <property type="match status" value="1"/>
</dbReference>
<dbReference type="Pfam" id="PF07729">
    <property type="entry name" value="FCD"/>
    <property type="match status" value="1"/>
</dbReference>
<dbReference type="GO" id="GO:0003700">
    <property type="term" value="F:DNA-binding transcription factor activity"/>
    <property type="evidence" value="ECO:0007669"/>
    <property type="project" value="InterPro"/>
</dbReference>
<dbReference type="PANTHER" id="PTHR43537:SF45">
    <property type="entry name" value="GNTR FAMILY REGULATORY PROTEIN"/>
    <property type="match status" value="1"/>
</dbReference>
<dbReference type="RefSeq" id="WP_212694128.1">
    <property type="nucleotide sequence ID" value="NZ_CP058649.1"/>
</dbReference>
<dbReference type="KEGG" id="vpy:HZI73_14630"/>
<dbReference type="EMBL" id="CP058649">
    <property type="protein sequence ID" value="QUI23444.1"/>
    <property type="molecule type" value="Genomic_DNA"/>
</dbReference>
<dbReference type="PROSITE" id="PS50949">
    <property type="entry name" value="HTH_GNTR"/>
    <property type="match status" value="1"/>
</dbReference>
<dbReference type="InterPro" id="IPR000524">
    <property type="entry name" value="Tscrpt_reg_HTH_GntR"/>
</dbReference>
<dbReference type="Gene3D" id="1.20.120.530">
    <property type="entry name" value="GntR ligand-binding domain-like"/>
    <property type="match status" value="1"/>
</dbReference>
<dbReference type="InterPro" id="IPR036388">
    <property type="entry name" value="WH-like_DNA-bd_sf"/>
</dbReference>
<dbReference type="AlphaFoldDB" id="A0A8J8SHH6"/>
<dbReference type="PANTHER" id="PTHR43537">
    <property type="entry name" value="TRANSCRIPTIONAL REGULATOR, GNTR FAMILY"/>
    <property type="match status" value="1"/>
</dbReference>
<proteinExistence type="predicted"/>
<keyword evidence="6" id="KW-1185">Reference proteome</keyword>
<gene>
    <name evidence="5" type="ORF">HZI73_14630</name>
</gene>
<accession>A0A8J8SHH6</accession>
<keyword evidence="3" id="KW-0804">Transcription</keyword>
<dbReference type="InterPro" id="IPR008920">
    <property type="entry name" value="TF_FadR/GntR_C"/>
</dbReference>
<name>A0A8J8SHH6_9FIRM</name>
<sequence length="221" mass="25941">MAAIKREIIQLLKEEILSLQLKPGTIISETTLSERFKISRTPIRDILKQLSAEGYVDIYPQKGSVVSYIDLESVEQIIYLRSTLEKEMIKELSAYIPLKGLHQLHDLLTSQEDCLKKEDAFGNFMALDDAFHKTFFTLTGRLFLWDIIQQFNAHYLRYRKLHMLKKEKLSEILKEHQLIVSHIVEGKTEEIDALIHHHIRADVNSLYFQEHFADYIKKEKN</sequence>
<dbReference type="Proteomes" id="UP000683246">
    <property type="component" value="Chromosome"/>
</dbReference>
<dbReference type="Pfam" id="PF00392">
    <property type="entry name" value="GntR"/>
    <property type="match status" value="1"/>
</dbReference>